<evidence type="ECO:0000313" key="4">
    <source>
        <dbReference type="EMBL" id="PXW58148.1"/>
    </source>
</evidence>
<dbReference type="AlphaFoldDB" id="A0A2V3U6N5"/>
<evidence type="ECO:0000256" key="2">
    <source>
        <dbReference type="ARBA" id="ARBA00023315"/>
    </source>
</evidence>
<gene>
    <name evidence="4" type="ORF">C7450_106324</name>
</gene>
<protein>
    <submittedName>
        <fullName evidence="4">Putative acetyltransferase</fullName>
    </submittedName>
</protein>
<comment type="caution">
    <text evidence="4">The sequence shown here is derived from an EMBL/GenBank/DDBJ whole genome shotgun (WGS) entry which is preliminary data.</text>
</comment>
<dbReference type="PANTHER" id="PTHR43877">
    <property type="entry name" value="AMINOALKYLPHOSPHONATE N-ACETYLTRANSFERASE-RELATED-RELATED"/>
    <property type="match status" value="1"/>
</dbReference>
<dbReference type="Gene3D" id="3.40.630.30">
    <property type="match status" value="1"/>
</dbReference>
<dbReference type="PROSITE" id="PS51186">
    <property type="entry name" value="GNAT"/>
    <property type="match status" value="1"/>
</dbReference>
<dbReference type="OrthoDB" id="9799681at2"/>
<evidence type="ECO:0000313" key="5">
    <source>
        <dbReference type="Proteomes" id="UP000248021"/>
    </source>
</evidence>
<dbReference type="InterPro" id="IPR050832">
    <property type="entry name" value="Bact_Acetyltransf"/>
</dbReference>
<dbReference type="GO" id="GO:0016747">
    <property type="term" value="F:acyltransferase activity, transferring groups other than amino-acyl groups"/>
    <property type="evidence" value="ECO:0007669"/>
    <property type="project" value="InterPro"/>
</dbReference>
<keyword evidence="2" id="KW-0012">Acyltransferase</keyword>
<dbReference type="Pfam" id="PF00583">
    <property type="entry name" value="Acetyltransf_1"/>
    <property type="match status" value="1"/>
</dbReference>
<keyword evidence="5" id="KW-1185">Reference proteome</keyword>
<feature type="domain" description="N-acetyltransferase" evidence="3">
    <location>
        <begin position="1"/>
        <end position="156"/>
    </location>
</feature>
<proteinExistence type="predicted"/>
<sequence>MLRPARDGDAQDLFGLIALCFADYPGCYVDPHDDLPDLVSPAGAYGADGCGFWVIEDDNGRVGACIALDYPEPGIAELHRLYVRPDLRRRGLAARLVAHAETHARHHGATAMLAWSDTRFTSAHRLYVRLGYSQGAEARALADISHSREYRFDKAL</sequence>
<dbReference type="Proteomes" id="UP000248021">
    <property type="component" value="Unassembled WGS sequence"/>
</dbReference>
<organism evidence="4 5">
    <name type="scientific">Chelatococcus asaccharovorans</name>
    <dbReference type="NCBI Taxonomy" id="28210"/>
    <lineage>
        <taxon>Bacteria</taxon>
        <taxon>Pseudomonadati</taxon>
        <taxon>Pseudomonadota</taxon>
        <taxon>Alphaproteobacteria</taxon>
        <taxon>Hyphomicrobiales</taxon>
        <taxon>Chelatococcaceae</taxon>
        <taxon>Chelatococcus</taxon>
    </lineage>
</organism>
<dbReference type="CDD" id="cd04301">
    <property type="entry name" value="NAT_SF"/>
    <property type="match status" value="1"/>
</dbReference>
<evidence type="ECO:0000259" key="3">
    <source>
        <dbReference type="PROSITE" id="PS51186"/>
    </source>
</evidence>
<dbReference type="SUPFAM" id="SSF55729">
    <property type="entry name" value="Acyl-CoA N-acyltransferases (Nat)"/>
    <property type="match status" value="1"/>
</dbReference>
<dbReference type="InterPro" id="IPR000182">
    <property type="entry name" value="GNAT_dom"/>
</dbReference>
<dbReference type="EMBL" id="QJJK01000006">
    <property type="protein sequence ID" value="PXW58148.1"/>
    <property type="molecule type" value="Genomic_DNA"/>
</dbReference>
<dbReference type="InterPro" id="IPR016181">
    <property type="entry name" value="Acyl_CoA_acyltransferase"/>
</dbReference>
<keyword evidence="1 4" id="KW-0808">Transferase</keyword>
<accession>A0A2V3U6N5</accession>
<evidence type="ECO:0000256" key="1">
    <source>
        <dbReference type="ARBA" id="ARBA00022679"/>
    </source>
</evidence>
<dbReference type="RefSeq" id="WP_146227353.1">
    <property type="nucleotide sequence ID" value="NZ_JAHBRY010000001.1"/>
</dbReference>
<reference evidence="4 5" key="1">
    <citation type="submission" date="2018-05" db="EMBL/GenBank/DDBJ databases">
        <title>Genomic Encyclopedia of Type Strains, Phase IV (KMG-IV): sequencing the most valuable type-strain genomes for metagenomic binning, comparative biology and taxonomic classification.</title>
        <authorList>
            <person name="Goeker M."/>
        </authorList>
    </citation>
    <scope>NUCLEOTIDE SEQUENCE [LARGE SCALE GENOMIC DNA]</scope>
    <source>
        <strain evidence="4 5">DSM 6462</strain>
    </source>
</reference>
<name>A0A2V3U6N5_9HYPH</name>
<dbReference type="PANTHER" id="PTHR43877:SF2">
    <property type="entry name" value="AMINOALKYLPHOSPHONATE N-ACETYLTRANSFERASE-RELATED"/>
    <property type="match status" value="1"/>
</dbReference>